<dbReference type="OrthoDB" id="2365600at2759"/>
<comment type="caution">
    <text evidence="7">The sequence shown here is derived from an EMBL/GenBank/DDBJ whole genome shotgun (WGS) entry which is preliminary data.</text>
</comment>
<name>A0A3M2S2B5_9HYPO</name>
<accession>A0A3M2S2B5</accession>
<keyword evidence="5" id="KW-0862">Zinc</keyword>
<keyword evidence="4" id="KW-0378">Hydrolase</keyword>
<keyword evidence="2" id="KW-0645">Protease</keyword>
<dbReference type="CDD" id="cd11375">
    <property type="entry name" value="Peptidase_M54"/>
    <property type="match status" value="1"/>
</dbReference>
<sequence length="467" mass="53095">MTPCSHESLYTDCTTIADRIGFKRPSLERRLLAASTSGKRRRDTFPIPKDAMMNKETFPGPLVLPSDFLTQLNHDTPLYHQSCKLWRGYTRNEVDEDRNKIFVLAPPIFSEPVGEDSDSWDKPIVPESDAGPELPKWTASSTQLKDLNDYLAAFYHPMTIQQSKMQLKWRPYNGTPPKEGQMYICLEVPSVHDLFLIRCRPGKDGVSRMQIHAPDLLDAVLNRMPPKAHATVLLVDFDLYYLGDDENNDFTITKAYGASRIVVVSTFRLHPGLDKMLDVDREHMWPASHCKFYADGLVDREIDQEEEVQTAKRRKVSQDENLESDELPKSVSALPAAIEAYKKAPEPKTVDELASLWLARVAFAVSRGLGYCFGMEHCTYYACIMQGVSSTRQQSHIPPYLCPICTTKLSWELGPLLDSGSKINLQRRWVKEQAVALKEFCGKQNNVAQFSAFEAWLGRRIEDIEKD</sequence>
<keyword evidence="6" id="KW-0482">Metalloprotease</keyword>
<dbReference type="InterPro" id="IPR024079">
    <property type="entry name" value="MetalloPept_cat_dom_sf"/>
</dbReference>
<evidence type="ECO:0000313" key="7">
    <source>
        <dbReference type="EMBL" id="RMJ11691.1"/>
    </source>
</evidence>
<evidence type="ECO:0000256" key="5">
    <source>
        <dbReference type="ARBA" id="ARBA00022833"/>
    </source>
</evidence>
<dbReference type="EMBL" id="NKUJ01000159">
    <property type="protein sequence ID" value="RMJ11691.1"/>
    <property type="molecule type" value="Genomic_DNA"/>
</dbReference>
<dbReference type="GO" id="GO:0008237">
    <property type="term" value="F:metallopeptidase activity"/>
    <property type="evidence" value="ECO:0007669"/>
    <property type="project" value="UniProtKB-KW"/>
</dbReference>
<keyword evidence="3" id="KW-0479">Metal-binding</keyword>
<dbReference type="Gene3D" id="3.40.390.10">
    <property type="entry name" value="Collagenase (Catalytic Domain)"/>
    <property type="match status" value="1"/>
</dbReference>
<evidence type="ECO:0000256" key="1">
    <source>
        <dbReference type="ARBA" id="ARBA00001947"/>
    </source>
</evidence>
<dbReference type="GO" id="GO:0006508">
    <property type="term" value="P:proteolysis"/>
    <property type="evidence" value="ECO:0007669"/>
    <property type="project" value="UniProtKB-KW"/>
</dbReference>
<evidence type="ECO:0000256" key="2">
    <source>
        <dbReference type="ARBA" id="ARBA00022670"/>
    </source>
</evidence>
<reference evidence="7 8" key="1">
    <citation type="submission" date="2017-06" db="EMBL/GenBank/DDBJ databases">
        <title>Comparative genomic analysis of Ambrosia Fusariam Clade fungi.</title>
        <authorList>
            <person name="Stajich J.E."/>
            <person name="Carrillo J."/>
            <person name="Kijimoto T."/>
            <person name="Eskalen A."/>
            <person name="O'Donnell K."/>
            <person name="Kasson M."/>
        </authorList>
    </citation>
    <scope>NUCLEOTIDE SEQUENCE [LARGE SCALE GENOMIC DNA]</scope>
    <source>
        <strain evidence="7">UCR3666</strain>
    </source>
</reference>
<gene>
    <name evidence="7" type="ORF">CDV36_008669</name>
</gene>
<evidence type="ECO:0000313" key="8">
    <source>
        <dbReference type="Proteomes" id="UP000277212"/>
    </source>
</evidence>
<protein>
    <submittedName>
        <fullName evidence="7">Uncharacterized protein</fullName>
    </submittedName>
</protein>
<dbReference type="PANTHER" id="PTHR15910:SF1">
    <property type="entry name" value="ARCHAEMETZINCIN-2"/>
    <property type="match status" value="1"/>
</dbReference>
<evidence type="ECO:0000256" key="6">
    <source>
        <dbReference type="ARBA" id="ARBA00023049"/>
    </source>
</evidence>
<dbReference type="GO" id="GO:0046872">
    <property type="term" value="F:metal ion binding"/>
    <property type="evidence" value="ECO:0007669"/>
    <property type="project" value="UniProtKB-KW"/>
</dbReference>
<organism evidence="7 8">
    <name type="scientific">Fusarium kuroshium</name>
    <dbReference type="NCBI Taxonomy" id="2010991"/>
    <lineage>
        <taxon>Eukaryota</taxon>
        <taxon>Fungi</taxon>
        <taxon>Dikarya</taxon>
        <taxon>Ascomycota</taxon>
        <taxon>Pezizomycotina</taxon>
        <taxon>Sordariomycetes</taxon>
        <taxon>Hypocreomycetidae</taxon>
        <taxon>Hypocreales</taxon>
        <taxon>Nectriaceae</taxon>
        <taxon>Fusarium</taxon>
        <taxon>Fusarium solani species complex</taxon>
    </lineage>
</organism>
<comment type="cofactor">
    <cofactor evidence="1">
        <name>Zn(2+)</name>
        <dbReference type="ChEBI" id="CHEBI:29105"/>
    </cofactor>
</comment>
<dbReference type="AlphaFoldDB" id="A0A3M2S2B5"/>
<evidence type="ECO:0000256" key="3">
    <source>
        <dbReference type="ARBA" id="ARBA00022723"/>
    </source>
</evidence>
<keyword evidence="8" id="KW-1185">Reference proteome</keyword>
<evidence type="ECO:0000256" key="4">
    <source>
        <dbReference type="ARBA" id="ARBA00022801"/>
    </source>
</evidence>
<dbReference type="Proteomes" id="UP000277212">
    <property type="component" value="Unassembled WGS sequence"/>
</dbReference>
<proteinExistence type="predicted"/>
<dbReference type="InterPro" id="IPR012962">
    <property type="entry name" value="Pept_M54_archaemetzincn"/>
</dbReference>
<dbReference type="PANTHER" id="PTHR15910">
    <property type="entry name" value="ARCHAEMETZINCIN"/>
    <property type="match status" value="1"/>
</dbReference>